<dbReference type="Proteomes" id="UP000198614">
    <property type="component" value="Unassembled WGS sequence"/>
</dbReference>
<gene>
    <name evidence="1" type="ORF">SAMN05216260_102284</name>
</gene>
<dbReference type="OrthoDB" id="4320263at2"/>
<dbReference type="EMBL" id="FNAX01000002">
    <property type="protein sequence ID" value="SDE53679.1"/>
    <property type="molecule type" value="Genomic_DNA"/>
</dbReference>
<accession>A0A1G7DQF6</accession>
<organism evidence="1 2">
    <name type="scientific">Streptomyces griseoaurantiacus</name>
    <dbReference type="NCBI Taxonomy" id="68213"/>
    <lineage>
        <taxon>Bacteria</taxon>
        <taxon>Bacillati</taxon>
        <taxon>Actinomycetota</taxon>
        <taxon>Actinomycetes</taxon>
        <taxon>Kitasatosporales</taxon>
        <taxon>Streptomycetaceae</taxon>
        <taxon>Streptomyces</taxon>
        <taxon>Streptomyces aurantiacus group</taxon>
    </lineage>
</organism>
<protein>
    <recommendedName>
        <fullName evidence="3">DUF5133 domain-containing protein</fullName>
    </recommendedName>
</protein>
<name>A0A1G7DQF6_9ACTN</name>
<reference evidence="1 2" key="1">
    <citation type="submission" date="2016-10" db="EMBL/GenBank/DDBJ databases">
        <authorList>
            <person name="de Groot N.N."/>
        </authorList>
    </citation>
    <scope>NUCLEOTIDE SEQUENCE [LARGE SCALE GENOMIC DNA]</scope>
    <source>
        <strain evidence="1 2">CGMCC 4.1859</strain>
    </source>
</reference>
<proteinExistence type="predicted"/>
<evidence type="ECO:0000313" key="1">
    <source>
        <dbReference type="EMBL" id="SDE53679.1"/>
    </source>
</evidence>
<dbReference type="Pfam" id="PF17196">
    <property type="entry name" value="DUF5133"/>
    <property type="match status" value="1"/>
</dbReference>
<evidence type="ECO:0008006" key="3">
    <source>
        <dbReference type="Google" id="ProtNLM"/>
    </source>
</evidence>
<evidence type="ECO:0000313" key="2">
    <source>
        <dbReference type="Proteomes" id="UP000198614"/>
    </source>
</evidence>
<dbReference type="AlphaFoldDB" id="A0A1G7DQF6"/>
<sequence>MTPTPTRLRELLTRYATVRIALAERDTQELRRTLREVTRHLCAETGTKGIREAIEAADAALTEACCARRTARLARETRLAA</sequence>
<dbReference type="InterPro" id="IPR033457">
    <property type="entry name" value="DUF5133"/>
</dbReference>